<reference evidence="1 2" key="1">
    <citation type="submission" date="2020-03" db="EMBL/GenBank/DDBJ databases">
        <title>Genomic Encyclopedia of Type Strains, Phase IV (KMG-IV): sequencing the most valuable type-strain genomes for metagenomic binning, comparative biology and taxonomic classification.</title>
        <authorList>
            <person name="Goeker M."/>
        </authorList>
    </citation>
    <scope>NUCLEOTIDE SEQUENCE [LARGE SCALE GENOMIC DNA]</scope>
    <source>
        <strain evidence="1 2">DSM 18888</strain>
    </source>
</reference>
<evidence type="ECO:0000313" key="2">
    <source>
        <dbReference type="Proteomes" id="UP000556869"/>
    </source>
</evidence>
<proteinExistence type="predicted"/>
<sequence length="54" mass="5914">MSYYYGENAVLLPPFHIITATGLSGGVFHGEILRKNRNDMAGDSVYVCGTHILN</sequence>
<gene>
    <name evidence="1" type="ORF">GGR96_000075</name>
</gene>
<protein>
    <submittedName>
        <fullName evidence="1">Uncharacterized protein</fullName>
    </submittedName>
</protein>
<evidence type="ECO:0000313" key="1">
    <source>
        <dbReference type="EMBL" id="NJB73003.1"/>
    </source>
</evidence>
<dbReference type="Proteomes" id="UP000556869">
    <property type="component" value="Unassembled WGS sequence"/>
</dbReference>
<name>A0ABX0WUJ2_9PROT</name>
<accession>A0ABX0WUJ2</accession>
<keyword evidence="2" id="KW-1185">Reference proteome</keyword>
<dbReference type="EMBL" id="JAATJD010000001">
    <property type="protein sequence ID" value="NJB73003.1"/>
    <property type="molecule type" value="Genomic_DNA"/>
</dbReference>
<organism evidence="1 2">
    <name type="scientific">Thalassospira tepidiphila</name>
    <dbReference type="NCBI Taxonomy" id="393657"/>
    <lineage>
        <taxon>Bacteria</taxon>
        <taxon>Pseudomonadati</taxon>
        <taxon>Pseudomonadota</taxon>
        <taxon>Alphaproteobacteria</taxon>
        <taxon>Rhodospirillales</taxon>
        <taxon>Thalassospiraceae</taxon>
        <taxon>Thalassospira</taxon>
    </lineage>
</organism>
<comment type="caution">
    <text evidence="1">The sequence shown here is derived from an EMBL/GenBank/DDBJ whole genome shotgun (WGS) entry which is preliminary data.</text>
</comment>